<dbReference type="OrthoDB" id="9803036at2"/>
<name>A0A0K0Y0A8_9GAMM</name>
<dbReference type="KEGG" id="wma:WM2015_2969"/>
<dbReference type="InterPro" id="IPR050484">
    <property type="entry name" value="Transf_Hexapept/Carb_Anhydrase"/>
</dbReference>
<dbReference type="STRING" id="1579979.WM2015_2969"/>
<dbReference type="PANTHER" id="PTHR13061:SF56">
    <property type="entry name" value="PROTEIN YRDA"/>
    <property type="match status" value="1"/>
</dbReference>
<proteinExistence type="predicted"/>
<evidence type="ECO:0000313" key="2">
    <source>
        <dbReference type="Proteomes" id="UP000066624"/>
    </source>
</evidence>
<dbReference type="SUPFAM" id="SSF51161">
    <property type="entry name" value="Trimeric LpxA-like enzymes"/>
    <property type="match status" value="1"/>
</dbReference>
<dbReference type="PANTHER" id="PTHR13061">
    <property type="entry name" value="DYNACTIN SUBUNIT P25"/>
    <property type="match status" value="1"/>
</dbReference>
<gene>
    <name evidence="1" type="ORF">WM2015_2969</name>
</gene>
<dbReference type="AlphaFoldDB" id="A0A0K0Y0A8"/>
<dbReference type="CDD" id="cd04645">
    <property type="entry name" value="LbH_gamma_CA_like"/>
    <property type="match status" value="1"/>
</dbReference>
<dbReference type="Pfam" id="PF00132">
    <property type="entry name" value="Hexapep"/>
    <property type="match status" value="2"/>
</dbReference>
<dbReference type="InterPro" id="IPR011004">
    <property type="entry name" value="Trimer_LpxA-like_sf"/>
</dbReference>
<protein>
    <submittedName>
        <fullName evidence="1">Carbonic anhydrase</fullName>
    </submittedName>
</protein>
<dbReference type="EMBL" id="CP012154">
    <property type="protein sequence ID" value="AKS43322.1"/>
    <property type="molecule type" value="Genomic_DNA"/>
</dbReference>
<sequence length="184" mass="19720">MDTNDLIRSFDGRHPELGNGVWIDPAATVIGEVRLGDDVSIWPGTVLRGDVNRIEVGARSNIQDGTIAHVTHDGPHSPGGLPLILGEDITVGHGAILHACTIGDRCLIGMGALVLDGAVIEADVMLAAGSLVSPGKRLESGWLYRGRPVEAVRRLSEKELEMLRYSAAHYVRLKNRYLSEAGQA</sequence>
<keyword evidence="2" id="KW-1185">Reference proteome</keyword>
<dbReference type="InterPro" id="IPR047324">
    <property type="entry name" value="LbH_gamma_CA-like"/>
</dbReference>
<accession>A0A0K0Y0A8</accession>
<organism evidence="1 2">
    <name type="scientific">Wenzhouxiangella marina</name>
    <dbReference type="NCBI Taxonomy" id="1579979"/>
    <lineage>
        <taxon>Bacteria</taxon>
        <taxon>Pseudomonadati</taxon>
        <taxon>Pseudomonadota</taxon>
        <taxon>Gammaproteobacteria</taxon>
        <taxon>Chromatiales</taxon>
        <taxon>Wenzhouxiangellaceae</taxon>
        <taxon>Wenzhouxiangella</taxon>
    </lineage>
</organism>
<dbReference type="RefSeq" id="WP_049726816.1">
    <property type="nucleotide sequence ID" value="NZ_CP012154.1"/>
</dbReference>
<dbReference type="InterPro" id="IPR001451">
    <property type="entry name" value="Hexapep"/>
</dbReference>
<dbReference type="Proteomes" id="UP000066624">
    <property type="component" value="Chromosome"/>
</dbReference>
<dbReference type="Gene3D" id="2.160.10.10">
    <property type="entry name" value="Hexapeptide repeat proteins"/>
    <property type="match status" value="1"/>
</dbReference>
<evidence type="ECO:0000313" key="1">
    <source>
        <dbReference type="EMBL" id="AKS43322.1"/>
    </source>
</evidence>
<reference evidence="1 2" key="1">
    <citation type="submission" date="2015-07" db="EMBL/GenBank/DDBJ databases">
        <authorList>
            <person name="Noorani M."/>
        </authorList>
    </citation>
    <scope>NUCLEOTIDE SEQUENCE [LARGE SCALE GENOMIC DNA]</scope>
    <source>
        <strain evidence="1 2">KCTC 42284</strain>
    </source>
</reference>